<protein>
    <submittedName>
        <fullName evidence="1">Uncharacterized protein</fullName>
    </submittedName>
</protein>
<sequence>YETKTVNLPPFPSSVQIVAAPIACLQTNFLYTLWATVRKPFPDPSRLLSPPISLCPSQPLRPSPSPGYIVCAINSNLHQPIRQVLLVQQGTYSLLRTAICPTSTLSM</sequence>
<evidence type="ECO:0000313" key="2">
    <source>
        <dbReference type="Proteomes" id="UP001163046"/>
    </source>
</evidence>
<organism evidence="1 2">
    <name type="scientific">Desmophyllum pertusum</name>
    <dbReference type="NCBI Taxonomy" id="174260"/>
    <lineage>
        <taxon>Eukaryota</taxon>
        <taxon>Metazoa</taxon>
        <taxon>Cnidaria</taxon>
        <taxon>Anthozoa</taxon>
        <taxon>Hexacorallia</taxon>
        <taxon>Scleractinia</taxon>
        <taxon>Caryophylliina</taxon>
        <taxon>Caryophylliidae</taxon>
        <taxon>Desmophyllum</taxon>
    </lineage>
</organism>
<evidence type="ECO:0000313" key="1">
    <source>
        <dbReference type="EMBL" id="KAJ7369267.1"/>
    </source>
</evidence>
<name>A0A9X0CMI7_9CNID</name>
<dbReference type="Proteomes" id="UP001163046">
    <property type="component" value="Unassembled WGS sequence"/>
</dbReference>
<dbReference type="AlphaFoldDB" id="A0A9X0CMI7"/>
<comment type="caution">
    <text evidence="1">The sequence shown here is derived from an EMBL/GenBank/DDBJ whole genome shotgun (WGS) entry which is preliminary data.</text>
</comment>
<accession>A0A9X0CMI7</accession>
<dbReference type="EMBL" id="MU827131">
    <property type="protein sequence ID" value="KAJ7369267.1"/>
    <property type="molecule type" value="Genomic_DNA"/>
</dbReference>
<feature type="non-terminal residue" evidence="1">
    <location>
        <position position="1"/>
    </location>
</feature>
<keyword evidence="2" id="KW-1185">Reference proteome</keyword>
<reference evidence="1" key="1">
    <citation type="submission" date="2023-01" db="EMBL/GenBank/DDBJ databases">
        <title>Genome assembly of the deep-sea coral Lophelia pertusa.</title>
        <authorList>
            <person name="Herrera S."/>
            <person name="Cordes E."/>
        </authorList>
    </citation>
    <scope>NUCLEOTIDE SEQUENCE</scope>
    <source>
        <strain evidence="1">USNM1676648</strain>
        <tissue evidence="1">Polyp</tissue>
    </source>
</reference>
<gene>
    <name evidence="1" type="ORF">OS493_040179</name>
</gene>
<proteinExistence type="predicted"/>
<feature type="non-terminal residue" evidence="1">
    <location>
        <position position="107"/>
    </location>
</feature>